<dbReference type="AlphaFoldDB" id="A0A6G7GQ96"/>
<dbReference type="Pfam" id="PF14116">
    <property type="entry name" value="YyzF"/>
    <property type="match status" value="1"/>
</dbReference>
<protein>
    <submittedName>
        <fullName evidence="1">Uncharacterized protein</fullName>
    </submittedName>
</protein>
<dbReference type="RefSeq" id="WP_205713393.1">
    <property type="nucleotide sequence ID" value="NZ_CP049055.1"/>
</dbReference>
<sequence>MKIRGVRGMYVVCEEHIEIAIDEFVNVYEVPPDIYILDKGFFSDWTSPNHYDMCDNPPKYLVV</sequence>
<dbReference type="NCBIfam" id="TIGR04129">
    <property type="entry name" value="CxxH_BA5709"/>
    <property type="match status" value="1"/>
</dbReference>
<organism evidence="1 2">
    <name type="scientific">Kuenenia stuttgartiensis</name>
    <dbReference type="NCBI Taxonomy" id="174633"/>
    <lineage>
        <taxon>Bacteria</taxon>
        <taxon>Pseudomonadati</taxon>
        <taxon>Planctomycetota</taxon>
        <taxon>Candidatus Brocadiia</taxon>
        <taxon>Candidatus Brocadiales</taxon>
        <taxon>Candidatus Brocadiaceae</taxon>
        <taxon>Candidatus Kuenenia</taxon>
    </lineage>
</organism>
<dbReference type="InterPro" id="IPR025626">
    <property type="entry name" value="YyzF"/>
</dbReference>
<name>A0A6G7GQ96_KUEST</name>
<dbReference type="Proteomes" id="UP000501926">
    <property type="component" value="Chromosome"/>
</dbReference>
<proteinExistence type="predicted"/>
<accession>A0A6G7GQ96</accession>
<reference evidence="1 2" key="1">
    <citation type="submission" date="2020-02" db="EMBL/GenBank/DDBJ databases">
        <title>Newly sequenced genome of strain CSTR1 showed variability in Candidatus Kuenenia stuttgartiensis genomes.</title>
        <authorList>
            <person name="Ding C."/>
            <person name="Adrian L."/>
        </authorList>
    </citation>
    <scope>NUCLEOTIDE SEQUENCE [LARGE SCALE GENOMIC DNA]</scope>
    <source>
        <strain evidence="1 2">CSTR1</strain>
    </source>
</reference>
<dbReference type="EMBL" id="CP049055">
    <property type="protein sequence ID" value="QII11493.1"/>
    <property type="molecule type" value="Genomic_DNA"/>
</dbReference>
<evidence type="ECO:0000313" key="2">
    <source>
        <dbReference type="Proteomes" id="UP000501926"/>
    </source>
</evidence>
<gene>
    <name evidence="1" type="ORF">KsCSTR_21140</name>
</gene>
<evidence type="ECO:0000313" key="1">
    <source>
        <dbReference type="EMBL" id="QII11493.1"/>
    </source>
</evidence>